<evidence type="ECO:0000313" key="2">
    <source>
        <dbReference type="Proteomes" id="UP000184671"/>
    </source>
</evidence>
<proteinExistence type="predicted"/>
<evidence type="ECO:0000313" key="1">
    <source>
        <dbReference type="EMBL" id="SCL74254.1"/>
    </source>
</evidence>
<dbReference type="PANTHER" id="PTHR30535">
    <property type="entry name" value="VITAMIN B12-BINDING PROTEIN"/>
    <property type="match status" value="1"/>
</dbReference>
<dbReference type="STRING" id="118126.L21_0122"/>
<dbReference type="PANTHER" id="PTHR30535:SF34">
    <property type="entry name" value="MOLYBDATE-BINDING PROTEIN MOLA"/>
    <property type="match status" value="1"/>
</dbReference>
<dbReference type="InterPro" id="IPR050902">
    <property type="entry name" value="ABC_Transporter_SBP"/>
</dbReference>
<reference evidence="1 2" key="1">
    <citation type="submission" date="2016-08" db="EMBL/GenBank/DDBJ databases">
        <authorList>
            <person name="Seilhamer J.J."/>
        </authorList>
    </citation>
    <scope>NUCLEOTIDE SEQUENCE [LARGE SCALE GENOMIC DNA]</scope>
    <source>
        <strain evidence="1">L21-II-0</strain>
    </source>
</reference>
<dbReference type="SUPFAM" id="SSF53807">
    <property type="entry name" value="Helical backbone' metal receptor"/>
    <property type="match status" value="1"/>
</dbReference>
<gene>
    <name evidence="1" type="ORF">L21_0122</name>
</gene>
<dbReference type="Proteomes" id="UP000184671">
    <property type="component" value="Unassembled WGS sequence"/>
</dbReference>
<dbReference type="Gene3D" id="1.20.58.2180">
    <property type="match status" value="1"/>
</dbReference>
<dbReference type="Gene3D" id="3.40.50.1980">
    <property type="entry name" value="Nitrogenase molybdenum iron protein domain"/>
    <property type="match status" value="1"/>
</dbReference>
<dbReference type="EMBL" id="FMID01000004">
    <property type="protein sequence ID" value="SCL74254.1"/>
    <property type="molecule type" value="Genomic_DNA"/>
</dbReference>
<sequence>MWKPDPVIPASEEFAALVYNDTAWQLIPAVQNYRVYLTPSKPYNWFARPPGVNRIVGIPWTAHVLYPGLFLEDRFREKAKEFYAIFYHYDLSGEELTALLSG</sequence>
<organism evidence="1 2">
    <name type="scientific">Methanoculleus chikugoensis</name>
    <dbReference type="NCBI Taxonomy" id="118126"/>
    <lineage>
        <taxon>Archaea</taxon>
        <taxon>Methanobacteriati</taxon>
        <taxon>Methanobacteriota</taxon>
        <taxon>Stenosarchaea group</taxon>
        <taxon>Methanomicrobia</taxon>
        <taxon>Methanomicrobiales</taxon>
        <taxon>Methanomicrobiaceae</taxon>
        <taxon>Methanoculleus</taxon>
    </lineage>
</organism>
<dbReference type="OrthoDB" id="24039at2157"/>
<accession>A0A1M4MH72</accession>
<name>A0A1M4MH72_9EURY</name>
<dbReference type="AlphaFoldDB" id="A0A1M4MH72"/>
<dbReference type="RefSeq" id="WP_074368571.1">
    <property type="nucleotide sequence ID" value="NZ_FMID01000004.1"/>
</dbReference>
<protein>
    <submittedName>
        <fullName evidence="1">Uncharacterized protein</fullName>
    </submittedName>
</protein>